<accession>A0ABX1XZR9</accession>
<evidence type="ECO:0000313" key="3">
    <source>
        <dbReference type="EMBL" id="NOU74085.1"/>
    </source>
</evidence>
<dbReference type="PANTHER" id="PTHR14969:SF13">
    <property type="entry name" value="AT30094P"/>
    <property type="match status" value="1"/>
</dbReference>
<dbReference type="Proteomes" id="UP000616779">
    <property type="component" value="Unassembled WGS sequence"/>
</dbReference>
<dbReference type="PANTHER" id="PTHR14969">
    <property type="entry name" value="SPHINGOSINE-1-PHOSPHATE PHOSPHOHYDROLASE"/>
    <property type="match status" value="1"/>
</dbReference>
<name>A0ABX1XZR9_9BACL</name>
<dbReference type="EMBL" id="WHOA01000148">
    <property type="protein sequence ID" value="NOU74085.1"/>
    <property type="molecule type" value="Genomic_DNA"/>
</dbReference>
<evidence type="ECO:0000256" key="1">
    <source>
        <dbReference type="SAM" id="Phobius"/>
    </source>
</evidence>
<organism evidence="3 4">
    <name type="scientific">Paenibacillus phytorum</name>
    <dbReference type="NCBI Taxonomy" id="2654977"/>
    <lineage>
        <taxon>Bacteria</taxon>
        <taxon>Bacillati</taxon>
        <taxon>Bacillota</taxon>
        <taxon>Bacilli</taxon>
        <taxon>Bacillales</taxon>
        <taxon>Paenibacillaceae</taxon>
        <taxon>Paenibacillus</taxon>
    </lineage>
</organism>
<dbReference type="SMART" id="SM00014">
    <property type="entry name" value="acidPPc"/>
    <property type="match status" value="1"/>
</dbReference>
<keyword evidence="1" id="KW-1133">Transmembrane helix</keyword>
<comment type="caution">
    <text evidence="3">The sequence shown here is derived from an EMBL/GenBank/DDBJ whole genome shotgun (WGS) entry which is preliminary data.</text>
</comment>
<feature type="transmembrane region" description="Helical" evidence="1">
    <location>
        <begin position="160"/>
        <end position="180"/>
    </location>
</feature>
<keyword evidence="1" id="KW-0472">Membrane</keyword>
<evidence type="ECO:0000259" key="2">
    <source>
        <dbReference type="SMART" id="SM00014"/>
    </source>
</evidence>
<feature type="transmembrane region" description="Helical" evidence="1">
    <location>
        <begin position="89"/>
        <end position="110"/>
    </location>
</feature>
<dbReference type="InterPro" id="IPR036938">
    <property type="entry name" value="PAP2/HPO_sf"/>
</dbReference>
<gene>
    <name evidence="3" type="ORF">GC098_22250</name>
</gene>
<dbReference type="Pfam" id="PF01569">
    <property type="entry name" value="PAP2"/>
    <property type="match status" value="1"/>
</dbReference>
<proteinExistence type="predicted"/>
<sequence>MIPKLKITFVLILCVLSFVCFSLVASLIQGQWIAQFDHKVISLIQGMESPGLTLLMKVFTFIGSTPIVVVIALSAILFLYFVLHHRFELIFFISIVAGTGIINLLLKLYFARQRPDLHRLIQETGYSFPSGHSMEAFALYASLAFLLWRHLSTRIGRSIIIILCVLMIILIGMSRIYLGVHYPSDVIGGYLASGVYFTLGVWLFQWYKEYRAYNKKVKQLSS</sequence>
<feature type="transmembrane region" description="Helical" evidence="1">
    <location>
        <begin position="186"/>
        <end position="207"/>
    </location>
</feature>
<keyword evidence="1" id="KW-0812">Transmembrane</keyword>
<evidence type="ECO:0000313" key="4">
    <source>
        <dbReference type="Proteomes" id="UP000616779"/>
    </source>
</evidence>
<dbReference type="SUPFAM" id="SSF48317">
    <property type="entry name" value="Acid phosphatase/Vanadium-dependent haloperoxidase"/>
    <property type="match status" value="1"/>
</dbReference>
<protein>
    <submittedName>
        <fullName evidence="3">Phosphatase PAP2 family protein</fullName>
    </submittedName>
</protein>
<dbReference type="RefSeq" id="WP_171645489.1">
    <property type="nucleotide sequence ID" value="NZ_WHOA01000148.1"/>
</dbReference>
<dbReference type="Gene3D" id="1.20.144.10">
    <property type="entry name" value="Phosphatidic acid phosphatase type 2/haloperoxidase"/>
    <property type="match status" value="2"/>
</dbReference>
<feature type="transmembrane region" description="Helical" evidence="1">
    <location>
        <begin position="54"/>
        <end position="82"/>
    </location>
</feature>
<feature type="domain" description="Phosphatidic acid phosphatase type 2/haloperoxidase" evidence="2">
    <location>
        <begin position="92"/>
        <end position="201"/>
    </location>
</feature>
<reference evidence="3 4" key="1">
    <citation type="submission" date="2019-10" db="EMBL/GenBank/DDBJ databases">
        <title>Description of Paenibacillus terrestris sp. nov.</title>
        <authorList>
            <person name="Carlier A."/>
            <person name="Qi S."/>
        </authorList>
    </citation>
    <scope>NUCLEOTIDE SEQUENCE [LARGE SCALE GENOMIC DNA]</scope>
    <source>
        <strain evidence="3 4">LMG 31458</strain>
    </source>
</reference>
<feature type="transmembrane region" description="Helical" evidence="1">
    <location>
        <begin position="130"/>
        <end position="148"/>
    </location>
</feature>
<dbReference type="CDD" id="cd03392">
    <property type="entry name" value="PAP2_like_2"/>
    <property type="match status" value="1"/>
</dbReference>
<dbReference type="InterPro" id="IPR000326">
    <property type="entry name" value="PAP2/HPO"/>
</dbReference>
<keyword evidence="4" id="KW-1185">Reference proteome</keyword>